<feature type="region of interest" description="Disordered" evidence="1">
    <location>
        <begin position="25"/>
        <end position="47"/>
    </location>
</feature>
<comment type="caution">
    <text evidence="2">The sequence shown here is derived from an EMBL/GenBank/DDBJ whole genome shotgun (WGS) entry which is preliminary data.</text>
</comment>
<name>A0A8T2L8I3_ASTMX</name>
<evidence type="ECO:0000313" key="3">
    <source>
        <dbReference type="Proteomes" id="UP000752171"/>
    </source>
</evidence>
<evidence type="ECO:0000313" key="2">
    <source>
        <dbReference type="EMBL" id="KAG9265261.1"/>
    </source>
</evidence>
<dbReference type="EMBL" id="JAICCE010000018">
    <property type="protein sequence ID" value="KAG9265261.1"/>
    <property type="molecule type" value="Genomic_DNA"/>
</dbReference>
<reference evidence="2 3" key="1">
    <citation type="submission" date="2021-07" db="EMBL/GenBank/DDBJ databases">
        <authorList>
            <person name="Imarazene B."/>
            <person name="Zahm M."/>
            <person name="Klopp C."/>
            <person name="Cabau C."/>
            <person name="Beille S."/>
            <person name="Jouanno E."/>
            <person name="Castinel A."/>
            <person name="Lluch J."/>
            <person name="Gil L."/>
            <person name="Kuchtly C."/>
            <person name="Lopez Roques C."/>
            <person name="Donnadieu C."/>
            <person name="Parrinello H."/>
            <person name="Journot L."/>
            <person name="Du K."/>
            <person name="Schartl M."/>
            <person name="Retaux S."/>
            <person name="Guiguen Y."/>
        </authorList>
    </citation>
    <scope>NUCLEOTIDE SEQUENCE [LARGE SCALE GENOMIC DNA]</scope>
    <source>
        <strain evidence="2">Pach_M1</strain>
        <tissue evidence="2">Testis</tissue>
    </source>
</reference>
<organism evidence="2 3">
    <name type="scientific">Astyanax mexicanus</name>
    <name type="common">Blind cave fish</name>
    <name type="synonym">Astyanax fasciatus mexicanus</name>
    <dbReference type="NCBI Taxonomy" id="7994"/>
    <lineage>
        <taxon>Eukaryota</taxon>
        <taxon>Metazoa</taxon>
        <taxon>Chordata</taxon>
        <taxon>Craniata</taxon>
        <taxon>Vertebrata</taxon>
        <taxon>Euteleostomi</taxon>
        <taxon>Actinopterygii</taxon>
        <taxon>Neopterygii</taxon>
        <taxon>Teleostei</taxon>
        <taxon>Ostariophysi</taxon>
        <taxon>Characiformes</taxon>
        <taxon>Characoidei</taxon>
        <taxon>Acestrorhamphidae</taxon>
        <taxon>Acestrorhamphinae</taxon>
        <taxon>Astyanax</taxon>
    </lineage>
</organism>
<proteinExistence type="predicted"/>
<evidence type="ECO:0000256" key="1">
    <source>
        <dbReference type="SAM" id="MobiDB-lite"/>
    </source>
</evidence>
<gene>
    <name evidence="2" type="ORF">AMEX_G21638</name>
</gene>
<protein>
    <submittedName>
        <fullName evidence="2">Uncharacterized protein</fullName>
    </submittedName>
</protein>
<dbReference type="AlphaFoldDB" id="A0A8T2L8I3"/>
<accession>A0A8T2L8I3</accession>
<sequence length="71" mass="8150">MDVFPKSKTTLLYDRFLMSAVLSTSTPRSTPIRADYKPPSPSHNAITQSPKLETLERLRFTSERPAKEIWI</sequence>
<dbReference type="Proteomes" id="UP000752171">
    <property type="component" value="Unassembled WGS sequence"/>
</dbReference>